<reference evidence="3 4" key="1">
    <citation type="submission" date="2019-09" db="EMBL/GenBank/DDBJ databases">
        <title>Bacillus ochoae sp. nov., Paenibacillus whitsoniae sp. nov., Paenibacillus spiritus sp. nov. Isolated from the Mars Exploration Rover during spacecraft assembly.</title>
        <authorList>
            <person name="Seuylemezian A."/>
            <person name="Vaishampayan P."/>
        </authorList>
    </citation>
    <scope>NUCLEOTIDE SEQUENCE [LARGE SCALE GENOMIC DNA]</scope>
    <source>
        <strain evidence="3 4">MER_111</strain>
    </source>
</reference>
<feature type="domain" description="Transposon Tn7 transposition protein TnsD C-terminal" evidence="2">
    <location>
        <begin position="422"/>
        <end position="533"/>
    </location>
</feature>
<dbReference type="EMBL" id="VYKK01000039">
    <property type="protein sequence ID" value="KAA8995700.1"/>
    <property type="molecule type" value="Genomic_DNA"/>
</dbReference>
<sequence>MERVNRLIFFPVPLPDEDFRSLIFRYHIRSGNSEIIQSKNDLFGVRSYKHTLFPKRLQFLLDRLPLGHTFTLNQFIYDHTWYGLYQAFFTIERHMAMLNVIKSASANQRNATGQPTVSSEGVISTEIKYCPQCVHNDFEQFGEIYLHREHQVSFLECCPSHSVRLVSRCPICESRYGSNESGQLLREPFCKNGHGLSVEKLEINETKKYLQTVMMNDLLYVRDHYKDLSAQEIRIKFYEQLFANGYITLTGVIQKKRLLFDFEKWFTEQENKIFNCNFLRSIYFKNSLLRTDSMTQFMGFYLLLAAFLSGSLKTLLLSRESYALPIPFGSGPWSCYNPMCLYKDIPKISKCTRSVINGQTGVFSIRYFCPRCGRQNIIQGSYSGVISSWTKSSTEVEGSSIPSEIALAYEQIAAGTDITTTNLKRRAKMENILANNVFHSRSEIRNIDQSLYRWLMRNDKEWLEQVLPVRIPRDKVKLDFKAMDKHLVLKIRTAAARIDPEYRLPIKRGTIINLLDPSDGNRFRHYHHQLPLSVKEIDKTVEDTKAFLIRSISRHYSKIRNRGTAVMTVNEFKSMASVSYHLHGDKEVDNHIRMFLQKKGALIDT</sequence>
<name>A0A5J5FR58_9BACL</name>
<dbReference type="OrthoDB" id="470139at2"/>
<feature type="domain" description="TniQ" evidence="1">
    <location>
        <begin position="9"/>
        <end position="165"/>
    </location>
</feature>
<dbReference type="InterPro" id="IPR009492">
    <property type="entry name" value="TniQ"/>
</dbReference>
<dbReference type="Pfam" id="PF15978">
    <property type="entry name" value="TnsD"/>
    <property type="match status" value="2"/>
</dbReference>
<evidence type="ECO:0000313" key="3">
    <source>
        <dbReference type="EMBL" id="KAA8995700.1"/>
    </source>
</evidence>
<dbReference type="InterPro" id="IPR032750">
    <property type="entry name" value="TnsD_C"/>
</dbReference>
<evidence type="ECO:0000259" key="2">
    <source>
        <dbReference type="Pfam" id="PF15978"/>
    </source>
</evidence>
<comment type="caution">
    <text evidence="3">The sequence shown here is derived from an EMBL/GenBank/DDBJ whole genome shotgun (WGS) entry which is preliminary data.</text>
</comment>
<organism evidence="3 4">
    <name type="scientific">Paenibacillus spiritus</name>
    <dbReference type="NCBI Taxonomy" id="2496557"/>
    <lineage>
        <taxon>Bacteria</taxon>
        <taxon>Bacillati</taxon>
        <taxon>Bacillota</taxon>
        <taxon>Bacilli</taxon>
        <taxon>Bacillales</taxon>
        <taxon>Paenibacillaceae</taxon>
        <taxon>Paenibacillus</taxon>
    </lineage>
</organism>
<dbReference type="AlphaFoldDB" id="A0A5J5FR58"/>
<keyword evidence="4" id="KW-1185">Reference proteome</keyword>
<gene>
    <name evidence="3" type="ORF">F4V43_19240</name>
</gene>
<dbReference type="Proteomes" id="UP000367750">
    <property type="component" value="Unassembled WGS sequence"/>
</dbReference>
<proteinExistence type="predicted"/>
<feature type="domain" description="Transposon Tn7 transposition protein TnsD C-terminal" evidence="2">
    <location>
        <begin position="226"/>
        <end position="374"/>
    </location>
</feature>
<evidence type="ECO:0000313" key="4">
    <source>
        <dbReference type="Proteomes" id="UP000367750"/>
    </source>
</evidence>
<evidence type="ECO:0000259" key="1">
    <source>
        <dbReference type="Pfam" id="PF06527"/>
    </source>
</evidence>
<accession>A0A5J5FR58</accession>
<protein>
    <recommendedName>
        <fullName evidence="5">Transposon Tn7 transposition protein TnsD C-termianl domain-containing protein</fullName>
    </recommendedName>
</protein>
<dbReference type="Pfam" id="PF06527">
    <property type="entry name" value="TniQ"/>
    <property type="match status" value="1"/>
</dbReference>
<evidence type="ECO:0008006" key="5">
    <source>
        <dbReference type="Google" id="ProtNLM"/>
    </source>
</evidence>